<protein>
    <submittedName>
        <fullName evidence="8">H-NS histone family protein</fullName>
    </submittedName>
</protein>
<dbReference type="RefSeq" id="WP_216796338.1">
    <property type="nucleotide sequence ID" value="NZ_OU343031.1"/>
</dbReference>
<reference evidence="8" key="1">
    <citation type="submission" date="2021-06" db="EMBL/GenBank/DDBJ databases">
        <authorList>
            <person name="Szabo G."/>
        </authorList>
    </citation>
    <scope>NUCLEOTIDE SEQUENCE</scope>
    <source>
        <strain evidence="8">MYVALT</strain>
    </source>
</reference>
<keyword evidence="3" id="KW-0963">Cytoplasm</keyword>
<proteinExistence type="inferred from homology"/>
<gene>
    <name evidence="8" type="ORF">MYVALT_G_00710</name>
</gene>
<name>A0A916JT77_9BURK</name>
<sequence>MSSYQDLLAQREELEKQIEEAKAKELVRIINDIKQKMSDYGLTIADLGCGRSKIVKPGRPRSGVAPKYRDPVSGSTWSGRGKPPKWIAGRDRDKYLIQQ</sequence>
<dbReference type="PANTHER" id="PTHR38097:SF2">
    <property type="entry name" value="DNA-BINDING PROTEIN STPA"/>
    <property type="match status" value="1"/>
</dbReference>
<dbReference type="Pfam" id="PF00816">
    <property type="entry name" value="Histone_HNS"/>
    <property type="match status" value="1"/>
</dbReference>
<keyword evidence="9" id="KW-1185">Reference proteome</keyword>
<dbReference type="PANTHER" id="PTHR38097">
    <property type="match status" value="1"/>
</dbReference>
<comment type="similarity">
    <text evidence="2">Belongs to the histone-like protein H-NS family.</text>
</comment>
<comment type="subcellular location">
    <subcellularLocation>
        <location evidence="1">Cytoplasm</location>
        <location evidence="1">Nucleoid</location>
    </subcellularLocation>
</comment>
<feature type="region of interest" description="Disordered" evidence="6">
    <location>
        <begin position="58"/>
        <end position="99"/>
    </location>
</feature>
<evidence type="ECO:0000256" key="3">
    <source>
        <dbReference type="ARBA" id="ARBA00022490"/>
    </source>
</evidence>
<feature type="domain" description="DNA-binding protein H-NS-like C-terminal" evidence="7">
    <location>
        <begin position="58"/>
        <end position="97"/>
    </location>
</feature>
<dbReference type="KEGG" id="vtr:MYVALT_G_00710"/>
<organism evidence="8 9">
    <name type="scientific">Candidatus Vallotiella hemipterorum</name>
    <dbReference type="NCBI Taxonomy" id="1177213"/>
    <lineage>
        <taxon>Bacteria</taxon>
        <taxon>Pseudomonadati</taxon>
        <taxon>Pseudomonadota</taxon>
        <taxon>Betaproteobacteria</taxon>
        <taxon>Burkholderiales</taxon>
        <taxon>Burkholderiaceae</taxon>
        <taxon>Candidatus Vallotiella</taxon>
    </lineage>
</organism>
<dbReference type="GO" id="GO:0003677">
    <property type="term" value="F:DNA binding"/>
    <property type="evidence" value="ECO:0007669"/>
    <property type="project" value="UniProtKB-KW"/>
</dbReference>
<evidence type="ECO:0000256" key="6">
    <source>
        <dbReference type="SAM" id="MobiDB-lite"/>
    </source>
</evidence>
<evidence type="ECO:0000313" key="9">
    <source>
        <dbReference type="Proteomes" id="UP000693996"/>
    </source>
</evidence>
<accession>A0A916JT77</accession>
<keyword evidence="5" id="KW-0175">Coiled coil</keyword>
<evidence type="ECO:0000313" key="8">
    <source>
        <dbReference type="EMBL" id="CAG7595709.1"/>
    </source>
</evidence>
<dbReference type="EMBL" id="OU343031">
    <property type="protein sequence ID" value="CAG7595709.1"/>
    <property type="molecule type" value="Genomic_DNA"/>
</dbReference>
<keyword evidence="4" id="KW-0238">DNA-binding</keyword>
<evidence type="ECO:0000259" key="7">
    <source>
        <dbReference type="SMART" id="SM00528"/>
    </source>
</evidence>
<feature type="compositionally biased region" description="Basic and acidic residues" evidence="6">
    <location>
        <begin position="88"/>
        <end position="99"/>
    </location>
</feature>
<feature type="coiled-coil region" evidence="5">
    <location>
        <begin position="4"/>
        <end position="36"/>
    </location>
</feature>
<evidence type="ECO:0000256" key="1">
    <source>
        <dbReference type="ARBA" id="ARBA00004453"/>
    </source>
</evidence>
<evidence type="ECO:0000256" key="4">
    <source>
        <dbReference type="ARBA" id="ARBA00023125"/>
    </source>
</evidence>
<dbReference type="GO" id="GO:0009295">
    <property type="term" value="C:nucleoid"/>
    <property type="evidence" value="ECO:0007669"/>
    <property type="project" value="UniProtKB-SubCell"/>
</dbReference>
<dbReference type="InterPro" id="IPR027444">
    <property type="entry name" value="H-NS_C_dom"/>
</dbReference>
<evidence type="ECO:0000256" key="5">
    <source>
        <dbReference type="SAM" id="Coils"/>
    </source>
</evidence>
<dbReference type="AlphaFoldDB" id="A0A916JT77"/>
<dbReference type="Proteomes" id="UP000693996">
    <property type="component" value="Chromosome"/>
</dbReference>
<evidence type="ECO:0000256" key="2">
    <source>
        <dbReference type="ARBA" id="ARBA00010610"/>
    </source>
</evidence>
<dbReference type="SMART" id="SM00528">
    <property type="entry name" value="HNS"/>
    <property type="match status" value="1"/>
</dbReference>